<dbReference type="RefSeq" id="WP_179491559.1">
    <property type="nucleotide sequence ID" value="NZ_JACCCW010000002.1"/>
</dbReference>
<dbReference type="SUPFAM" id="SSF56935">
    <property type="entry name" value="Porins"/>
    <property type="match status" value="1"/>
</dbReference>
<dbReference type="SUPFAM" id="SSF49452">
    <property type="entry name" value="Starch-binding domain-like"/>
    <property type="match status" value="1"/>
</dbReference>
<dbReference type="AlphaFoldDB" id="A0A7Y9PIB5"/>
<accession>A0A7Y9PIB5</accession>
<name>A0A7Y9PIB5_9BACT</name>
<evidence type="ECO:0000259" key="1">
    <source>
        <dbReference type="Pfam" id="PF25183"/>
    </source>
</evidence>
<evidence type="ECO:0000313" key="2">
    <source>
        <dbReference type="EMBL" id="NYF80279.1"/>
    </source>
</evidence>
<comment type="caution">
    <text evidence="2">The sequence shown here is derived from an EMBL/GenBank/DDBJ whole genome shotgun (WGS) entry which is preliminary data.</text>
</comment>
<evidence type="ECO:0000313" key="3">
    <source>
        <dbReference type="Proteomes" id="UP000589520"/>
    </source>
</evidence>
<dbReference type="Pfam" id="PF13620">
    <property type="entry name" value="CarboxypepD_reg"/>
    <property type="match status" value="1"/>
</dbReference>
<dbReference type="InterPro" id="IPR057601">
    <property type="entry name" value="Oar-like_b-barrel"/>
</dbReference>
<dbReference type="EMBL" id="JACCCW010000002">
    <property type="protein sequence ID" value="NYF80279.1"/>
    <property type="molecule type" value="Genomic_DNA"/>
</dbReference>
<dbReference type="Pfam" id="PF25183">
    <property type="entry name" value="OMP_b-brl_4"/>
    <property type="match status" value="1"/>
</dbReference>
<sequence length="1118" mass="120013">MTIEHLNQISRGTLRKFLRVAGISLLILVALTFNQSLQAQTSLGQIAGNVTDPSGSAIPGAGITITNVGTGTTRTVDSDSSGFYVATNLAIGDYSIAIAKTGFRGEKRSGLAIIADAHLTADFQLQVGATTDTVTVSAVAGETLNTTSGELAHVIDTKQVQNLALNGRNYTQLMTLIPGAVVTNPDIFSVTTSLASNNQAINGNRADSGNLTVDGAFNMVAGSNGSLMNNVGADFIQEVKIETSNFSAEYGRTSGPAFNIVTKSGTNQFHGSVFEYVRNNIFDARPFFSATKTKLVFNDFGYGVGGPIIKDRLFFFGGEEWKRLRQQQSPTVLTTPSSALLAGNFAGVAQLYYPGTKTPIPNNNIASLITPDGAAIADVYSVENKLGQYTDVTGASNNLVVAPANPLNFREDIVRLDFRINQKNSIYGRWISDHNVLIDPFGTFSNTGILPTTPTQRSRPGQSYLLAETWTISPTMINQSQANFSYASQHIPPVGVDWERSTFGFQYNRLYPNGGTYPNGIPAMTLSGTPYAGVQGPNFALNSPTTDIQAADTVTIIKGNHLIKVGAMVARDRIDQNGRPYYTGQINFNATGNPNTTGNALADAMLGYFSSYQEASADPTGHFRFTQPEAFAQDTWKANRKLSLEYGVRFQDILPLYTQGNNMANFVPSVYNPATAITVNTNGTVVPGSGNPYDGLVRAGDGVPADQLKRVPNINTAAFPLIPTGAPRGLYTIHGAFGPRLGFAYSASDKTVIRGGFGVFYYRPEGNITFSQVNIQPFLSISEFDNGNLSTLGTGTANNKSLQGSINAIDSNMKNPYIDQFSLGVQQQLPHGMLLETTYVGNVGHHQIRQPNINFPNLASVAANPTYSSNYFNPYKGFGAITQARSDSNSNYNALQAYLSKRTGEVTFTVGYTFAKALGDSQSNGVTLENWQNLNYNYGETNIDRKHAFVSTVVWALPTFHDHNLLMRETIGGVQISAVIRVQSGSFYTVTGNTSTGSRRASYLGGNIYAKGNRFILPSHQAQWLNPAAFSAAPNGSFGSAGVGSVVLPSLQQADTTLSKIFGLGGRVQFKLQADAFNVLNHTNYSALNTTATAGASFGRLNGAYPPRQMQFGAKIIF</sequence>
<gene>
    <name evidence="2" type="ORF">HDF17_002599</name>
</gene>
<reference evidence="2 3" key="1">
    <citation type="submission" date="2020-07" db="EMBL/GenBank/DDBJ databases">
        <title>Genomic Encyclopedia of Type Strains, Phase IV (KMG-V): Genome sequencing to study the core and pangenomes of soil and plant-associated prokaryotes.</title>
        <authorList>
            <person name="Whitman W."/>
        </authorList>
    </citation>
    <scope>NUCLEOTIDE SEQUENCE [LARGE SCALE GENOMIC DNA]</scope>
    <source>
        <strain evidence="2 3">X4EP2</strain>
    </source>
</reference>
<dbReference type="GO" id="GO:0030246">
    <property type="term" value="F:carbohydrate binding"/>
    <property type="evidence" value="ECO:0007669"/>
    <property type="project" value="InterPro"/>
</dbReference>
<dbReference type="Gene3D" id="2.60.40.1120">
    <property type="entry name" value="Carboxypeptidase-like, regulatory domain"/>
    <property type="match status" value="1"/>
</dbReference>
<protein>
    <recommendedName>
        <fullName evidence="1">TonB-dependent transporter Oar-like beta-barrel domain-containing protein</fullName>
    </recommendedName>
</protein>
<dbReference type="InterPro" id="IPR013784">
    <property type="entry name" value="Carb-bd-like_fold"/>
</dbReference>
<keyword evidence="3" id="KW-1185">Reference proteome</keyword>
<dbReference type="Proteomes" id="UP000589520">
    <property type="component" value="Unassembled WGS sequence"/>
</dbReference>
<organism evidence="2 3">
    <name type="scientific">Granulicella arctica</name>
    <dbReference type="NCBI Taxonomy" id="940613"/>
    <lineage>
        <taxon>Bacteria</taxon>
        <taxon>Pseudomonadati</taxon>
        <taxon>Acidobacteriota</taxon>
        <taxon>Terriglobia</taxon>
        <taxon>Terriglobales</taxon>
        <taxon>Acidobacteriaceae</taxon>
        <taxon>Granulicella</taxon>
    </lineage>
</organism>
<proteinExistence type="predicted"/>
<feature type="domain" description="TonB-dependent transporter Oar-like beta-barrel" evidence="1">
    <location>
        <begin position="261"/>
        <end position="1111"/>
    </location>
</feature>